<feature type="domain" description="Methyltransferase" evidence="1">
    <location>
        <begin position="71"/>
        <end position="161"/>
    </location>
</feature>
<dbReference type="SUPFAM" id="SSF53335">
    <property type="entry name" value="S-adenosyl-L-methionine-dependent methyltransferases"/>
    <property type="match status" value="1"/>
</dbReference>
<keyword evidence="3" id="KW-1185">Reference proteome</keyword>
<evidence type="ECO:0000313" key="3">
    <source>
        <dbReference type="Proteomes" id="UP001565368"/>
    </source>
</evidence>
<organism evidence="2 3">
    <name type="scientific">Vanrija albida</name>
    <dbReference type="NCBI Taxonomy" id="181172"/>
    <lineage>
        <taxon>Eukaryota</taxon>
        <taxon>Fungi</taxon>
        <taxon>Dikarya</taxon>
        <taxon>Basidiomycota</taxon>
        <taxon>Agaricomycotina</taxon>
        <taxon>Tremellomycetes</taxon>
        <taxon>Trichosporonales</taxon>
        <taxon>Trichosporonaceae</taxon>
        <taxon>Vanrija</taxon>
    </lineage>
</organism>
<protein>
    <recommendedName>
        <fullName evidence="1">Methyltransferase domain-containing protein</fullName>
    </recommendedName>
</protein>
<accession>A0ABR3PW85</accession>
<dbReference type="Proteomes" id="UP001565368">
    <property type="component" value="Unassembled WGS sequence"/>
</dbReference>
<dbReference type="InterPro" id="IPR041698">
    <property type="entry name" value="Methyltransf_25"/>
</dbReference>
<dbReference type="GeneID" id="95989433"/>
<evidence type="ECO:0000259" key="1">
    <source>
        <dbReference type="Pfam" id="PF13649"/>
    </source>
</evidence>
<proteinExistence type="predicted"/>
<sequence>MTGPVVIGLENVPESDGRAYHSDKDSIYPLPADTDESARLTLQHKLIVGLFGGLLQPPVKEYIESHEHPAVVDVGCGPGDWIKDIKAAYPNAECSATDFAPTFASDPSTPVAFEFGNVLKRLPYADGQFDVTHMRMMVAALRADEWPHAIAEVIRITKPGGWIQLTELELKFHAPKAVTGAIKELEDESQEKFFGARNTEYFAAHRLPQYLTMAGLPSASVQVQRGYWDRTDVGGLGEAAFNTYYAVMQALSPVLATFSGNSVAYERARASKAMVEGEEQGVWMNWVTVWARKPKAGEM</sequence>
<dbReference type="EMBL" id="JBBXJM010000006">
    <property type="protein sequence ID" value="KAL1406684.1"/>
    <property type="molecule type" value="Genomic_DNA"/>
</dbReference>
<dbReference type="RefSeq" id="XP_069206628.1">
    <property type="nucleotide sequence ID" value="XM_069356787.1"/>
</dbReference>
<dbReference type="InterPro" id="IPR029063">
    <property type="entry name" value="SAM-dependent_MTases_sf"/>
</dbReference>
<dbReference type="CDD" id="cd02440">
    <property type="entry name" value="AdoMet_MTases"/>
    <property type="match status" value="1"/>
</dbReference>
<dbReference type="PANTHER" id="PTHR43591:SF24">
    <property type="entry name" value="2-METHOXY-6-POLYPRENYL-1,4-BENZOQUINOL METHYLASE, MITOCHONDRIAL"/>
    <property type="match status" value="1"/>
</dbReference>
<comment type="caution">
    <text evidence="2">The sequence shown here is derived from an EMBL/GenBank/DDBJ whole genome shotgun (WGS) entry which is preliminary data.</text>
</comment>
<name>A0ABR3PW85_9TREE</name>
<dbReference type="Gene3D" id="3.40.50.150">
    <property type="entry name" value="Vaccinia Virus protein VP39"/>
    <property type="match status" value="1"/>
</dbReference>
<dbReference type="Pfam" id="PF13649">
    <property type="entry name" value="Methyltransf_25"/>
    <property type="match status" value="1"/>
</dbReference>
<reference evidence="2 3" key="1">
    <citation type="submission" date="2023-08" db="EMBL/GenBank/DDBJ databases">
        <title>Annotated Genome Sequence of Vanrija albida AlHP1.</title>
        <authorList>
            <person name="Herzog R."/>
        </authorList>
    </citation>
    <scope>NUCLEOTIDE SEQUENCE [LARGE SCALE GENOMIC DNA]</scope>
    <source>
        <strain evidence="2 3">AlHP1</strain>
    </source>
</reference>
<gene>
    <name evidence="2" type="ORF">Q8F55_008390</name>
</gene>
<dbReference type="PANTHER" id="PTHR43591">
    <property type="entry name" value="METHYLTRANSFERASE"/>
    <property type="match status" value="1"/>
</dbReference>
<evidence type="ECO:0000313" key="2">
    <source>
        <dbReference type="EMBL" id="KAL1406684.1"/>
    </source>
</evidence>